<dbReference type="PROSITE" id="PS50134">
    <property type="entry name" value="ZF_TAZ"/>
    <property type="match status" value="1"/>
</dbReference>
<dbReference type="GO" id="GO:0005634">
    <property type="term" value="C:nucleus"/>
    <property type="evidence" value="ECO:0007669"/>
    <property type="project" value="UniProtKB-SubCell"/>
</dbReference>
<keyword evidence="3" id="KW-0808">Transferase</keyword>
<evidence type="ECO:0000256" key="2">
    <source>
        <dbReference type="ARBA" id="ARBA00013184"/>
    </source>
</evidence>
<organism evidence="14 15">
    <name type="scientific">Adineta steineri</name>
    <dbReference type="NCBI Taxonomy" id="433720"/>
    <lineage>
        <taxon>Eukaryota</taxon>
        <taxon>Metazoa</taxon>
        <taxon>Spiralia</taxon>
        <taxon>Gnathifera</taxon>
        <taxon>Rotifera</taxon>
        <taxon>Eurotatoria</taxon>
        <taxon>Bdelloidea</taxon>
        <taxon>Adinetida</taxon>
        <taxon>Adinetidae</taxon>
        <taxon>Adineta</taxon>
    </lineage>
</organism>
<keyword evidence="4 12" id="KW-0479">Metal-binding</keyword>
<dbReference type="InterPro" id="IPR035898">
    <property type="entry name" value="TAZ_dom_sf"/>
</dbReference>
<dbReference type="SUPFAM" id="SSF57933">
    <property type="entry name" value="TAZ domain"/>
    <property type="match status" value="1"/>
</dbReference>
<evidence type="ECO:0000313" key="14">
    <source>
        <dbReference type="EMBL" id="CAF3986237.1"/>
    </source>
</evidence>
<keyword evidence="10" id="KW-0539">Nucleus</keyword>
<dbReference type="EC" id="2.3.1.48" evidence="2"/>
<evidence type="ECO:0000256" key="10">
    <source>
        <dbReference type="ARBA" id="ARBA00023242"/>
    </source>
</evidence>
<dbReference type="GO" id="GO:0045944">
    <property type="term" value="P:positive regulation of transcription by RNA polymerase II"/>
    <property type="evidence" value="ECO:0007669"/>
    <property type="project" value="TreeGrafter"/>
</dbReference>
<evidence type="ECO:0000256" key="1">
    <source>
        <dbReference type="ARBA" id="ARBA00004123"/>
    </source>
</evidence>
<gene>
    <name evidence="14" type="ORF">KXQ929_LOCUS27637</name>
</gene>
<reference evidence="14" key="1">
    <citation type="submission" date="2021-02" db="EMBL/GenBank/DDBJ databases">
        <authorList>
            <person name="Nowell W R."/>
        </authorList>
    </citation>
    <scope>NUCLEOTIDE SEQUENCE</scope>
</reference>
<evidence type="ECO:0000256" key="7">
    <source>
        <dbReference type="ARBA" id="ARBA00022853"/>
    </source>
</evidence>
<evidence type="ECO:0000256" key="4">
    <source>
        <dbReference type="ARBA" id="ARBA00022723"/>
    </source>
</evidence>
<dbReference type="GO" id="GO:0004402">
    <property type="term" value="F:histone acetyltransferase activity"/>
    <property type="evidence" value="ECO:0007669"/>
    <property type="project" value="InterPro"/>
</dbReference>
<dbReference type="AlphaFoldDB" id="A0A819MSL1"/>
<evidence type="ECO:0000313" key="15">
    <source>
        <dbReference type="Proteomes" id="UP000663868"/>
    </source>
</evidence>
<dbReference type="InterPro" id="IPR000197">
    <property type="entry name" value="Znf_TAZ"/>
</dbReference>
<keyword evidence="9" id="KW-0804">Transcription</keyword>
<evidence type="ECO:0000256" key="5">
    <source>
        <dbReference type="ARBA" id="ARBA00022771"/>
    </source>
</evidence>
<dbReference type="EMBL" id="CAJOBB010002638">
    <property type="protein sequence ID" value="CAF3986237.1"/>
    <property type="molecule type" value="Genomic_DNA"/>
</dbReference>
<evidence type="ECO:0000256" key="9">
    <source>
        <dbReference type="ARBA" id="ARBA00023163"/>
    </source>
</evidence>
<feature type="zinc finger region" description="TAZ-type" evidence="12">
    <location>
        <begin position="247"/>
        <end position="327"/>
    </location>
</feature>
<dbReference type="Pfam" id="PF02135">
    <property type="entry name" value="zf-TAZ"/>
    <property type="match status" value="1"/>
</dbReference>
<proteinExistence type="predicted"/>
<feature type="domain" description="TAZ-type" evidence="13">
    <location>
        <begin position="247"/>
        <end position="327"/>
    </location>
</feature>
<keyword evidence="6 12" id="KW-0862">Zinc</keyword>
<dbReference type="GO" id="GO:0031490">
    <property type="term" value="F:chromatin DNA binding"/>
    <property type="evidence" value="ECO:0007669"/>
    <property type="project" value="TreeGrafter"/>
</dbReference>
<evidence type="ECO:0000256" key="12">
    <source>
        <dbReference type="PROSITE-ProRule" id="PRU00203"/>
    </source>
</evidence>
<accession>A0A819MSL1</accession>
<comment type="catalytic activity">
    <reaction evidence="11">
        <text>L-lysyl-[protein] + acetyl-CoA = N(6)-acetyl-L-lysyl-[protein] + CoA + H(+)</text>
        <dbReference type="Rhea" id="RHEA:45948"/>
        <dbReference type="Rhea" id="RHEA-COMP:9752"/>
        <dbReference type="Rhea" id="RHEA-COMP:10731"/>
        <dbReference type="ChEBI" id="CHEBI:15378"/>
        <dbReference type="ChEBI" id="CHEBI:29969"/>
        <dbReference type="ChEBI" id="CHEBI:57287"/>
        <dbReference type="ChEBI" id="CHEBI:57288"/>
        <dbReference type="ChEBI" id="CHEBI:61930"/>
        <dbReference type="EC" id="2.3.1.48"/>
    </reaction>
</comment>
<comment type="caution">
    <text evidence="14">The sequence shown here is derived from an EMBL/GenBank/DDBJ whole genome shotgun (WGS) entry which is preliminary data.</text>
</comment>
<dbReference type="GO" id="GO:0000123">
    <property type="term" value="C:histone acetyltransferase complex"/>
    <property type="evidence" value="ECO:0007669"/>
    <property type="project" value="TreeGrafter"/>
</dbReference>
<keyword evidence="8" id="KW-0805">Transcription regulation</keyword>
<dbReference type="InterPro" id="IPR013178">
    <property type="entry name" value="Histone_AcTrfase_Rtt109/CBP"/>
</dbReference>
<dbReference type="Proteomes" id="UP000663868">
    <property type="component" value="Unassembled WGS sequence"/>
</dbReference>
<dbReference type="SMART" id="SM00551">
    <property type="entry name" value="ZnF_TAZ"/>
    <property type="match status" value="1"/>
</dbReference>
<evidence type="ECO:0000256" key="11">
    <source>
        <dbReference type="ARBA" id="ARBA00048017"/>
    </source>
</evidence>
<keyword evidence="5 12" id="KW-0863">Zinc-finger</keyword>
<dbReference type="PANTHER" id="PTHR13808">
    <property type="entry name" value="CBP/P300-RELATED"/>
    <property type="match status" value="1"/>
</dbReference>
<evidence type="ECO:0000256" key="3">
    <source>
        <dbReference type="ARBA" id="ARBA00022679"/>
    </source>
</evidence>
<dbReference type="GO" id="GO:0005667">
    <property type="term" value="C:transcription regulator complex"/>
    <property type="evidence" value="ECO:0007669"/>
    <property type="project" value="TreeGrafter"/>
</dbReference>
<evidence type="ECO:0000256" key="6">
    <source>
        <dbReference type="ARBA" id="ARBA00022833"/>
    </source>
</evidence>
<keyword evidence="7" id="KW-0156">Chromatin regulator</keyword>
<dbReference type="PANTHER" id="PTHR13808:SF1">
    <property type="entry name" value="HISTONE ACETYLTRANSFERASE"/>
    <property type="match status" value="1"/>
</dbReference>
<dbReference type="Gene3D" id="1.20.1020.10">
    <property type="entry name" value="TAZ domain"/>
    <property type="match status" value="1"/>
</dbReference>
<sequence>MEDWARWRGHEKNYRDGHDHIHHDNRDDRECYNCREARECHECRNCPDCGAYKLFTKRNGATCIGVRRHSGLGIGVPGTALYNYGDDDIVLNAIGGDVVGRASYLHGYLRLKNGHFVPKKWSFVPKKWPNVPKKWSFVPKKWSFVPKSKMVKCAKEMVKCTKKMVICTKKMVILAMLPTKIMHSSASPMIGEEKSLTTEFSCLERALTTTTTHEHKMERSVSSIVDVSYDDEHNALNSNDTSLASPQLQRQQTMQRLIEKLLHAVNCRTATCLNRSCSGYKRVIQHAKECKGNNGQCNICKQVIFICWYHAKSCIEQNCQVLFCTNFKLKILQQRTTMLQQYVMRSQSQDI</sequence>
<name>A0A819MSL1_9BILA</name>
<comment type="subcellular location">
    <subcellularLocation>
        <location evidence="1">Nucleus</location>
    </subcellularLocation>
</comment>
<dbReference type="GO" id="GO:0003713">
    <property type="term" value="F:transcription coactivator activity"/>
    <property type="evidence" value="ECO:0007669"/>
    <property type="project" value="TreeGrafter"/>
</dbReference>
<dbReference type="GO" id="GO:0008270">
    <property type="term" value="F:zinc ion binding"/>
    <property type="evidence" value="ECO:0007669"/>
    <property type="project" value="UniProtKB-KW"/>
</dbReference>
<evidence type="ECO:0000256" key="8">
    <source>
        <dbReference type="ARBA" id="ARBA00023015"/>
    </source>
</evidence>
<evidence type="ECO:0000259" key="13">
    <source>
        <dbReference type="PROSITE" id="PS50134"/>
    </source>
</evidence>
<protein>
    <recommendedName>
        <fullName evidence="2">histone acetyltransferase</fullName>
        <ecNumber evidence="2">2.3.1.48</ecNumber>
    </recommendedName>
</protein>